<name>A0ABS4FCJ0_9BACL</name>
<dbReference type="Pfam" id="PF01861">
    <property type="entry name" value="BpsA_C"/>
    <property type="match status" value="1"/>
</dbReference>
<dbReference type="Proteomes" id="UP000706926">
    <property type="component" value="Unassembled WGS sequence"/>
</dbReference>
<evidence type="ECO:0000259" key="1">
    <source>
        <dbReference type="Pfam" id="PF01861"/>
    </source>
</evidence>
<keyword evidence="2" id="KW-0489">Methyltransferase</keyword>
<dbReference type="EMBL" id="JAGGKI010000007">
    <property type="protein sequence ID" value="MBP1893971.1"/>
    <property type="molecule type" value="Genomic_DNA"/>
</dbReference>
<dbReference type="Gene3D" id="3.40.50.150">
    <property type="entry name" value="Vaccinia Virus protein VP39"/>
    <property type="match status" value="1"/>
</dbReference>
<feature type="domain" description="N(4)-bis(aminopropyl)spermidine synthase C-terminal" evidence="1">
    <location>
        <begin position="108"/>
        <end position="343"/>
    </location>
</feature>
<reference evidence="2 3" key="1">
    <citation type="submission" date="2021-03" db="EMBL/GenBank/DDBJ databases">
        <title>Genomic Encyclopedia of Type Strains, Phase IV (KMG-IV): sequencing the most valuable type-strain genomes for metagenomic binning, comparative biology and taxonomic classification.</title>
        <authorList>
            <person name="Goeker M."/>
        </authorList>
    </citation>
    <scope>NUCLEOTIDE SEQUENCE [LARGE SCALE GENOMIC DNA]</scope>
    <source>
        <strain evidence="2 3">DSM 15596</strain>
    </source>
</reference>
<proteinExistence type="predicted"/>
<dbReference type="RefSeq" id="WP_144878539.1">
    <property type="nucleotide sequence ID" value="NZ_CBCSDU010000025.1"/>
</dbReference>
<gene>
    <name evidence="2" type="ORF">J2Z18_003074</name>
</gene>
<accession>A0ABS4FCJ0</accession>
<evidence type="ECO:0000313" key="2">
    <source>
        <dbReference type="EMBL" id="MBP1893971.1"/>
    </source>
</evidence>
<dbReference type="InterPro" id="IPR029063">
    <property type="entry name" value="SAM-dependent_MTases_sf"/>
</dbReference>
<dbReference type="GO" id="GO:0032259">
    <property type="term" value="P:methylation"/>
    <property type="evidence" value="ECO:0007669"/>
    <property type="project" value="UniProtKB-KW"/>
</dbReference>
<dbReference type="InterPro" id="IPR051720">
    <property type="entry name" value="rRNA_MeTrfase/Polyamine_Synth"/>
</dbReference>
<dbReference type="PANTHER" id="PTHR23290:SF0">
    <property type="entry name" value="RRNA N6-ADENOSINE-METHYLTRANSFERASE METTL5"/>
    <property type="match status" value="1"/>
</dbReference>
<comment type="caution">
    <text evidence="2">The sequence shown here is derived from an EMBL/GenBank/DDBJ whole genome shotgun (WGS) entry which is preliminary data.</text>
</comment>
<keyword evidence="2" id="KW-0808">Transferase</keyword>
<organism evidence="2 3">
    <name type="scientific">Paenibacillus lactis</name>
    <dbReference type="NCBI Taxonomy" id="228574"/>
    <lineage>
        <taxon>Bacteria</taxon>
        <taxon>Bacillati</taxon>
        <taxon>Bacillota</taxon>
        <taxon>Bacilli</taxon>
        <taxon>Bacillales</taxon>
        <taxon>Paenibacillaceae</taxon>
        <taxon>Paenibacillus</taxon>
    </lineage>
</organism>
<evidence type="ECO:0000313" key="3">
    <source>
        <dbReference type="Proteomes" id="UP000706926"/>
    </source>
</evidence>
<dbReference type="InterPro" id="IPR002723">
    <property type="entry name" value="BpsA_C"/>
</dbReference>
<dbReference type="GeneID" id="95405033"/>
<protein>
    <submittedName>
        <fullName evidence="2">Methyltransferase</fullName>
    </submittedName>
</protein>
<dbReference type="SUPFAM" id="SSF53335">
    <property type="entry name" value="S-adenosyl-L-methionine-dependent methyltransferases"/>
    <property type="match status" value="1"/>
</dbReference>
<dbReference type="PANTHER" id="PTHR23290">
    <property type="entry name" value="RRNA N6-ADENOSINE-METHYLTRANSFERASE METTL5"/>
    <property type="match status" value="1"/>
</dbReference>
<keyword evidence="3" id="KW-1185">Reference proteome</keyword>
<sequence length="387" mass="43469">MNPYVAQASQHIRLQEGPMAIERFLIECYLNPGISTKGLARAALLPTPVAAAIKKELIRAGALVQDRGVRCTFEGRQSVEREWGYAGLERDCHQSMLLGREDTDDWREILSVLQQIFSSRPQVNVQIDQSSCTPETSLRRAVLGLQYHTLIGKQILCVGDDDLVSISIGLLLQKLFPSGDHTATSVHVVDIDERFIGFIESIATERKLPIVCHLHDVREPLPRELHGQFDCFYTDPPYTLPGMNLFVSRGIRALKMVQGLPVFLSFAHKSPEVMLAMQREFVRMGLTINANYPSFNAYEGAELIGNRSQMFVLRTTDHMSAEFAGRYPDAIYTGEIKRTVRTYSCTQCKQQVTVGANQQVATIEKLKNAGCPRCSNDDFELIERRSC</sequence>
<dbReference type="GO" id="GO:0008168">
    <property type="term" value="F:methyltransferase activity"/>
    <property type="evidence" value="ECO:0007669"/>
    <property type="project" value="UniProtKB-KW"/>
</dbReference>